<reference evidence="2" key="1">
    <citation type="submission" date="2022-10" db="EMBL/GenBank/DDBJ databases">
        <authorList>
            <person name="Botero Cardona J."/>
        </authorList>
    </citation>
    <scope>NUCLEOTIDE SEQUENCE</scope>
    <source>
        <strain evidence="2">R-83534</strain>
    </source>
</reference>
<organism evidence="2 3">
    <name type="scientific">Commensalibacter papalotli</name>
    <name type="common">ex Botero et al. 2024</name>
    <dbReference type="NCBI Taxonomy" id="2972766"/>
    <lineage>
        <taxon>Bacteria</taxon>
        <taxon>Pseudomonadati</taxon>
        <taxon>Pseudomonadota</taxon>
        <taxon>Alphaproteobacteria</taxon>
        <taxon>Acetobacterales</taxon>
        <taxon>Acetobacteraceae</taxon>
    </lineage>
</organism>
<accession>A0ABM9HME7</accession>
<dbReference type="Gene3D" id="3.60.21.10">
    <property type="match status" value="1"/>
</dbReference>
<gene>
    <name evidence="2" type="ORF">R83534S58_LOCUS881</name>
</gene>
<evidence type="ECO:0000313" key="2">
    <source>
        <dbReference type="EMBL" id="CAI3936873.1"/>
    </source>
</evidence>
<feature type="domain" description="Calcineurin-like phosphoesterase" evidence="1">
    <location>
        <begin position="14"/>
        <end position="142"/>
    </location>
</feature>
<dbReference type="PANTHER" id="PTHR42850">
    <property type="entry name" value="METALLOPHOSPHOESTERASE"/>
    <property type="match status" value="1"/>
</dbReference>
<dbReference type="RefSeq" id="WP_034335697.1">
    <property type="nucleotide sequence ID" value="NZ_CAMXCH010000002.1"/>
</dbReference>
<dbReference type="InterPro" id="IPR004843">
    <property type="entry name" value="Calcineurin-like_PHP"/>
</dbReference>
<dbReference type="Pfam" id="PF00149">
    <property type="entry name" value="Metallophos"/>
    <property type="match status" value="1"/>
</dbReference>
<protein>
    <submittedName>
        <fullName evidence="2">Predicted kinase (PDB:4GP6)</fullName>
    </submittedName>
</protein>
<keyword evidence="3" id="KW-1185">Reference proteome</keyword>
<proteinExistence type="predicted"/>
<sequence>MSDLFTSYPKSLRIIGDVHGDWHAFRHAVNTHHFIIQLGDLVDYGADSAKVMALMLKVIEEKRGLFIIGNHDRKLGLVLKGHKPRTDNALNETIEQIENYPDKNLSEKIIYALEQAPAWIVLKKLIFVHAGFHTRMLIESPPSNPLAQINPLLSRALYGETSNKMYKSGYPVRKLKWVNHIPEGYTLYCGHDCRSTDGRPWVRKGYAGGTAIFMDTGASKGGHLSWVDIPL</sequence>
<evidence type="ECO:0000259" key="1">
    <source>
        <dbReference type="Pfam" id="PF00149"/>
    </source>
</evidence>
<dbReference type="EMBL" id="CAMXCH010000002">
    <property type="protein sequence ID" value="CAI3936873.1"/>
    <property type="molecule type" value="Genomic_DNA"/>
</dbReference>
<dbReference type="Proteomes" id="UP001154272">
    <property type="component" value="Unassembled WGS sequence"/>
</dbReference>
<dbReference type="InterPro" id="IPR050126">
    <property type="entry name" value="Ap4A_hydrolase"/>
</dbReference>
<dbReference type="InterPro" id="IPR029052">
    <property type="entry name" value="Metallo-depent_PP-like"/>
</dbReference>
<keyword evidence="2" id="KW-0808">Transferase</keyword>
<keyword evidence="2" id="KW-0418">Kinase</keyword>
<dbReference type="GO" id="GO:0016301">
    <property type="term" value="F:kinase activity"/>
    <property type="evidence" value="ECO:0007669"/>
    <property type="project" value="UniProtKB-KW"/>
</dbReference>
<name>A0ABM9HME7_9PROT</name>
<comment type="caution">
    <text evidence="2">The sequence shown here is derived from an EMBL/GenBank/DDBJ whole genome shotgun (WGS) entry which is preliminary data.</text>
</comment>
<evidence type="ECO:0000313" key="3">
    <source>
        <dbReference type="Proteomes" id="UP001154272"/>
    </source>
</evidence>
<dbReference type="SUPFAM" id="SSF56300">
    <property type="entry name" value="Metallo-dependent phosphatases"/>
    <property type="match status" value="1"/>
</dbReference>